<dbReference type="SUPFAM" id="SSF56563">
    <property type="entry name" value="Major capsid protein gp5"/>
    <property type="match status" value="1"/>
</dbReference>
<sequence length="519" mass="54823">MQNKAFSAITIKTVREERREIEGMASTPALDRVKDRVDPMGLRFATDVPLLLNHDHASPVGTVQFGTPTARGLPFKATIAKVDEPGTVQTRTNEAWHSVKSGLIKGVSLGFRPIKSEPNADGGLNFKSAEVHELSLVAIPANPEAFISAFKSLGIKPRAVEAAPPKPVPAPVATKAVVHQPARVAVQINHTNKEVTEMQNTNHNIFIRRLILRAMTDGNEAQAAQYAENRWGAASGINKVLKAVMNPLGTDNAAAALASETLDRGRFVQAVFSNSILGQLQGLTRVPALARVNVETVPIAASFVGEHLPTRAYQGAFGVTLTDKRKLGITTVLSAELIRMTGDAAEALIESQIQRALSRGLDNAFLGSQARDEVTPTGLGAVASQANSFGEGLEAFTGDLTTATVLVNPLTAVRLRSASETQITAKGGFYGGMPAICSYSVPVGKLFVVDAARVVAFLGTAELDAATAGMFPVDDGTGTVTAVQTGMFQTNQQAIRGIQYADWAFVDGAAFETTATVSA</sequence>
<keyword evidence="3" id="KW-0378">Hydrolase</keyword>
<evidence type="ECO:0000313" key="6">
    <source>
        <dbReference type="Proteomes" id="UP001629462"/>
    </source>
</evidence>
<dbReference type="InterPro" id="IPR054613">
    <property type="entry name" value="Peptidase_S78_dom"/>
</dbReference>
<comment type="caution">
    <text evidence="5">The sequence shown here is derived from an EMBL/GenBank/DDBJ whole genome shotgun (WGS) entry which is preliminary data.</text>
</comment>
<evidence type="ECO:0000256" key="1">
    <source>
        <dbReference type="ARBA" id="ARBA00022612"/>
    </source>
</evidence>
<evidence type="ECO:0000256" key="3">
    <source>
        <dbReference type="ARBA" id="ARBA00022801"/>
    </source>
</evidence>
<keyword evidence="2 5" id="KW-0645">Protease</keyword>
<evidence type="ECO:0000313" key="5">
    <source>
        <dbReference type="EMBL" id="MFM0518042.1"/>
    </source>
</evidence>
<dbReference type="EMBL" id="JAQQDB010000009">
    <property type="protein sequence ID" value="MFM0518042.1"/>
    <property type="molecule type" value="Genomic_DNA"/>
</dbReference>
<name>A0ABW9CJD7_9BURK</name>
<dbReference type="GO" id="GO:0006508">
    <property type="term" value="P:proteolysis"/>
    <property type="evidence" value="ECO:0007669"/>
    <property type="project" value="UniProtKB-KW"/>
</dbReference>
<proteinExistence type="predicted"/>
<accession>A0ABW9CJD7</accession>
<reference evidence="5 6" key="1">
    <citation type="journal article" date="2024" name="Chem. Sci.">
        <title>Discovery of megapolipeptins by genome mining of a Burkholderiales bacteria collection.</title>
        <authorList>
            <person name="Paulo B.S."/>
            <person name="Recchia M.J.J."/>
            <person name="Lee S."/>
            <person name="Fergusson C.H."/>
            <person name="Romanowski S.B."/>
            <person name="Hernandez A."/>
            <person name="Krull N."/>
            <person name="Liu D.Y."/>
            <person name="Cavanagh H."/>
            <person name="Bos A."/>
            <person name="Gray C.A."/>
            <person name="Murphy B.T."/>
            <person name="Linington R.G."/>
            <person name="Eustaquio A.S."/>
        </authorList>
    </citation>
    <scope>NUCLEOTIDE SEQUENCE [LARGE SCALE GENOMIC DNA]</scope>
    <source>
        <strain evidence="5 6">RL17-374-BIF-D</strain>
    </source>
</reference>
<feature type="domain" description="Prohead serine protease" evidence="4">
    <location>
        <begin position="42"/>
        <end position="148"/>
    </location>
</feature>
<dbReference type="Pfam" id="PF04586">
    <property type="entry name" value="Peptidase_S78"/>
    <property type="match status" value="1"/>
</dbReference>
<protein>
    <submittedName>
        <fullName evidence="5">HK97 family phage prohead protease</fullName>
    </submittedName>
</protein>
<dbReference type="RefSeq" id="WP_408161297.1">
    <property type="nucleotide sequence ID" value="NZ_JAQQDB010000009.1"/>
</dbReference>
<gene>
    <name evidence="5" type="ORF">PQR08_11480</name>
</gene>
<keyword evidence="6" id="KW-1185">Reference proteome</keyword>
<dbReference type="SUPFAM" id="SSF50789">
    <property type="entry name" value="Herpes virus serine proteinase, assemblin"/>
    <property type="match status" value="1"/>
</dbReference>
<dbReference type="Proteomes" id="UP001629462">
    <property type="component" value="Unassembled WGS sequence"/>
</dbReference>
<dbReference type="GO" id="GO:0008233">
    <property type="term" value="F:peptidase activity"/>
    <property type="evidence" value="ECO:0007669"/>
    <property type="project" value="UniProtKB-KW"/>
</dbReference>
<keyword evidence="1" id="KW-1188">Viral release from host cell</keyword>
<evidence type="ECO:0000256" key="2">
    <source>
        <dbReference type="ARBA" id="ARBA00022670"/>
    </source>
</evidence>
<evidence type="ECO:0000259" key="4">
    <source>
        <dbReference type="Pfam" id="PF04586"/>
    </source>
</evidence>
<organism evidence="5 6">
    <name type="scientific">Caballeronia jiangsuensis</name>
    <dbReference type="NCBI Taxonomy" id="1458357"/>
    <lineage>
        <taxon>Bacteria</taxon>
        <taxon>Pseudomonadati</taxon>
        <taxon>Pseudomonadota</taxon>
        <taxon>Betaproteobacteria</taxon>
        <taxon>Burkholderiales</taxon>
        <taxon>Burkholderiaceae</taxon>
        <taxon>Caballeronia</taxon>
    </lineage>
</organism>